<keyword evidence="5" id="KW-0342">GTP-binding</keyword>
<evidence type="ECO:0000256" key="1">
    <source>
        <dbReference type="ARBA" id="ARBA00010397"/>
    </source>
</evidence>
<dbReference type="SMART" id="SM00653">
    <property type="entry name" value="eIF2B_5"/>
    <property type="match status" value="1"/>
</dbReference>
<dbReference type="InterPro" id="IPR016190">
    <property type="entry name" value="Transl_init_fac_IF2/IF5_Zn-bd"/>
</dbReference>
<dbReference type="SUPFAM" id="SSF100966">
    <property type="entry name" value="Translation initiation factor 2 beta, aIF2beta, N-terminal domain"/>
    <property type="match status" value="1"/>
</dbReference>
<dbReference type="Pfam" id="PF02020">
    <property type="entry name" value="W2"/>
    <property type="match status" value="1"/>
</dbReference>
<dbReference type="InterPro" id="IPR045196">
    <property type="entry name" value="IF2/IF5"/>
</dbReference>
<evidence type="ECO:0000313" key="9">
    <source>
        <dbReference type="Proteomes" id="UP001408356"/>
    </source>
</evidence>
<feature type="region of interest" description="Disordered" evidence="6">
    <location>
        <begin position="149"/>
        <end position="205"/>
    </location>
</feature>
<dbReference type="SUPFAM" id="SSF48371">
    <property type="entry name" value="ARM repeat"/>
    <property type="match status" value="1"/>
</dbReference>
<dbReference type="Pfam" id="PF01873">
    <property type="entry name" value="eIF-5_eIF-2B"/>
    <property type="match status" value="1"/>
</dbReference>
<dbReference type="PROSITE" id="PS51363">
    <property type="entry name" value="W2"/>
    <property type="match status" value="1"/>
</dbReference>
<dbReference type="PANTHER" id="PTHR23001:SF7">
    <property type="entry name" value="EUKARYOTIC TRANSLATION INITIATION FACTOR 5"/>
    <property type="match status" value="1"/>
</dbReference>
<dbReference type="SMART" id="SM00515">
    <property type="entry name" value="eIF5C"/>
    <property type="match status" value="1"/>
</dbReference>
<dbReference type="Proteomes" id="UP001408356">
    <property type="component" value="Unassembled WGS sequence"/>
</dbReference>
<keyword evidence="2" id="KW-0396">Initiation factor</keyword>
<evidence type="ECO:0000256" key="5">
    <source>
        <dbReference type="ARBA" id="ARBA00023134"/>
    </source>
</evidence>
<dbReference type="CDD" id="cd11561">
    <property type="entry name" value="W2_eIF5"/>
    <property type="match status" value="1"/>
</dbReference>
<protein>
    <submittedName>
        <fullName evidence="8">W2 domain-containing protein</fullName>
    </submittedName>
</protein>
<proteinExistence type="inferred from homology"/>
<dbReference type="InterPro" id="IPR003307">
    <property type="entry name" value="W2_domain"/>
</dbReference>
<dbReference type="Gene3D" id="3.30.30.170">
    <property type="match status" value="1"/>
</dbReference>
<dbReference type="Gene3D" id="1.25.40.180">
    <property type="match status" value="1"/>
</dbReference>
<evidence type="ECO:0000256" key="4">
    <source>
        <dbReference type="ARBA" id="ARBA00022917"/>
    </source>
</evidence>
<accession>A0ABR2V9B4</accession>
<dbReference type="InterPro" id="IPR002735">
    <property type="entry name" value="Transl_init_fac_IF2/IF5_dom"/>
</dbReference>
<comment type="similarity">
    <text evidence="1">Belongs to the eIF-2-beta/eIF-5 family.</text>
</comment>
<feature type="compositionally biased region" description="Acidic residues" evidence="6">
    <location>
        <begin position="195"/>
        <end position="205"/>
    </location>
</feature>
<dbReference type="Gene3D" id="2.20.25.350">
    <property type="match status" value="1"/>
</dbReference>
<evidence type="ECO:0000256" key="6">
    <source>
        <dbReference type="SAM" id="MobiDB-lite"/>
    </source>
</evidence>
<dbReference type="EMBL" id="JARVKF010000068">
    <property type="protein sequence ID" value="KAK9423500.1"/>
    <property type="molecule type" value="Genomic_DNA"/>
</dbReference>
<reference evidence="8 9" key="1">
    <citation type="journal article" date="2024" name="J. Plant Pathol.">
        <title>Sequence and assembly of the genome of Seiridium unicorne, isolate CBS 538.82, causal agent of cypress canker disease.</title>
        <authorList>
            <person name="Scali E."/>
            <person name="Rocca G.D."/>
            <person name="Danti R."/>
            <person name="Garbelotto M."/>
            <person name="Barberini S."/>
            <person name="Baroncelli R."/>
            <person name="Emiliani G."/>
        </authorList>
    </citation>
    <scope>NUCLEOTIDE SEQUENCE [LARGE SCALE GENOMIC DNA]</scope>
    <source>
        <strain evidence="8 9">BM-138-508</strain>
    </source>
</reference>
<evidence type="ECO:0000256" key="2">
    <source>
        <dbReference type="ARBA" id="ARBA00022540"/>
    </source>
</evidence>
<feature type="domain" description="W2" evidence="7">
    <location>
        <begin position="266"/>
        <end position="441"/>
    </location>
</feature>
<name>A0ABR2V9B4_9PEZI</name>
<keyword evidence="3" id="KW-0547">Nucleotide-binding</keyword>
<gene>
    <name evidence="8" type="ORF">SUNI508_03981</name>
</gene>
<dbReference type="InterPro" id="IPR016024">
    <property type="entry name" value="ARM-type_fold"/>
</dbReference>
<evidence type="ECO:0000256" key="3">
    <source>
        <dbReference type="ARBA" id="ARBA00022741"/>
    </source>
</evidence>
<evidence type="ECO:0000313" key="8">
    <source>
        <dbReference type="EMBL" id="KAK9423500.1"/>
    </source>
</evidence>
<organism evidence="8 9">
    <name type="scientific">Seiridium unicorne</name>
    <dbReference type="NCBI Taxonomy" id="138068"/>
    <lineage>
        <taxon>Eukaryota</taxon>
        <taxon>Fungi</taxon>
        <taxon>Dikarya</taxon>
        <taxon>Ascomycota</taxon>
        <taxon>Pezizomycotina</taxon>
        <taxon>Sordariomycetes</taxon>
        <taxon>Xylariomycetidae</taxon>
        <taxon>Amphisphaeriales</taxon>
        <taxon>Sporocadaceae</taxon>
        <taxon>Seiridium</taxon>
    </lineage>
</organism>
<dbReference type="SUPFAM" id="SSF75689">
    <property type="entry name" value="Zinc-binding domain of translation initiation factor 2 beta"/>
    <property type="match status" value="1"/>
</dbReference>
<dbReference type="InterPro" id="IPR016189">
    <property type="entry name" value="Transl_init_fac_IF2/IF5_N"/>
</dbReference>
<comment type="caution">
    <text evidence="8">The sequence shown here is derived from an EMBL/GenBank/DDBJ whole genome shotgun (WGS) entry which is preliminary data.</text>
</comment>
<evidence type="ECO:0000259" key="7">
    <source>
        <dbReference type="PROSITE" id="PS51363"/>
    </source>
</evidence>
<keyword evidence="4" id="KW-0648">Protein biosynthesis</keyword>
<sequence length="444" mass="49557">MVELLAINPKREADRFYRYKMPRLQVKVEGKGNGIKTVVVNLSTIAQSLARPGGHVIKWFGLDLGAQTNMDPPDDRWIINGAHDGETLQKSLFVFIEKYVLCDDCGNPETDLTIKDDVVRKDCKACGARSKPLVHSNLINFILKTQTKKGKKSKTTKAERQAARRAKQLGLSNGDKENGNGSGGDENSENGSNENGDDDIPAGSDDEFTRQITAAAQDIDAPKEVKDDDWAVDMSEKAVKARQNQLPTEFREKLVLEGADEDEDGESSGPTVYDELGNWVLEQANKLGIDQVDDLDIYKKAKDLGIETKHKTVMVLVQALFNENIVAQIPKRAGLLKQFLKDPENPNKISERHEKALLGGIECLLAKEGKQNPKLLSSDVVSNKVLYQLYDRDMISEEYVRKWGSKASKKYCDLSTSRAIRKAAEPFIKWLDEADEEETSEEED</sequence>
<keyword evidence="9" id="KW-1185">Reference proteome</keyword>
<dbReference type="PANTHER" id="PTHR23001">
    <property type="entry name" value="EUKARYOTIC TRANSLATION INITIATION FACTOR"/>
    <property type="match status" value="1"/>
</dbReference>